<name>A0ABU9VMA0_9BACI</name>
<dbReference type="InterPro" id="IPR005148">
    <property type="entry name" value="Arg-tRNA-synth_N"/>
</dbReference>
<dbReference type="Gene3D" id="1.10.730.10">
    <property type="entry name" value="Isoleucyl-tRNA Synthetase, Domain 1"/>
    <property type="match status" value="1"/>
</dbReference>
<feature type="short sequence motif" description="'HIGH' region" evidence="9">
    <location>
        <begin position="132"/>
        <end position="142"/>
    </location>
</feature>
<keyword evidence="4 9" id="KW-0547">Nucleotide-binding</keyword>
<dbReference type="HAMAP" id="MF_00123">
    <property type="entry name" value="Arg_tRNA_synth"/>
    <property type="match status" value="1"/>
</dbReference>
<keyword evidence="14" id="KW-1185">Reference proteome</keyword>
<dbReference type="PROSITE" id="PS00178">
    <property type="entry name" value="AA_TRNA_LIGASE_I"/>
    <property type="match status" value="1"/>
</dbReference>
<keyword evidence="2 9" id="KW-0963">Cytoplasm</keyword>
<dbReference type="InterPro" id="IPR036695">
    <property type="entry name" value="Arg-tRNA-synth_N_sf"/>
</dbReference>
<evidence type="ECO:0000259" key="11">
    <source>
        <dbReference type="SMART" id="SM00836"/>
    </source>
</evidence>
<dbReference type="SMART" id="SM00836">
    <property type="entry name" value="DALR_1"/>
    <property type="match status" value="1"/>
</dbReference>
<evidence type="ECO:0000313" key="14">
    <source>
        <dbReference type="Proteomes" id="UP001418796"/>
    </source>
</evidence>
<dbReference type="NCBIfam" id="TIGR00456">
    <property type="entry name" value="argS"/>
    <property type="match status" value="1"/>
</dbReference>
<dbReference type="PRINTS" id="PR01038">
    <property type="entry name" value="TRNASYNTHARG"/>
</dbReference>
<dbReference type="InterPro" id="IPR035684">
    <property type="entry name" value="ArgRS_core"/>
</dbReference>
<dbReference type="Pfam" id="PF05746">
    <property type="entry name" value="DALR_1"/>
    <property type="match status" value="1"/>
</dbReference>
<feature type="domain" description="Arginyl tRNA synthetase N-terminal" evidence="12">
    <location>
        <begin position="5"/>
        <end position="95"/>
    </location>
</feature>
<dbReference type="InterPro" id="IPR009080">
    <property type="entry name" value="tRNAsynth_Ia_anticodon-bd"/>
</dbReference>
<dbReference type="Gene3D" id="3.30.1360.70">
    <property type="entry name" value="Arginyl tRNA synthetase N-terminal domain"/>
    <property type="match status" value="1"/>
</dbReference>
<evidence type="ECO:0000256" key="7">
    <source>
        <dbReference type="ARBA" id="ARBA00023146"/>
    </source>
</evidence>
<protein>
    <recommendedName>
        <fullName evidence="9">Arginine--tRNA ligase</fullName>
        <ecNumber evidence="9">6.1.1.19</ecNumber>
    </recommendedName>
    <alternativeName>
        <fullName evidence="9">Arginyl-tRNA synthetase</fullName>
        <shortName evidence="9">ArgRS</shortName>
    </alternativeName>
</protein>
<organism evidence="13 14">
    <name type="scientific">Alkalicoccobacillus gibsonii</name>
    <dbReference type="NCBI Taxonomy" id="79881"/>
    <lineage>
        <taxon>Bacteria</taxon>
        <taxon>Bacillati</taxon>
        <taxon>Bacillota</taxon>
        <taxon>Bacilli</taxon>
        <taxon>Bacillales</taxon>
        <taxon>Bacillaceae</taxon>
        <taxon>Alkalicoccobacillus</taxon>
    </lineage>
</organism>
<evidence type="ECO:0000259" key="12">
    <source>
        <dbReference type="SMART" id="SM01016"/>
    </source>
</evidence>
<dbReference type="Proteomes" id="UP001418796">
    <property type="component" value="Unassembled WGS sequence"/>
</dbReference>
<evidence type="ECO:0000313" key="13">
    <source>
        <dbReference type="EMBL" id="MEN0645038.1"/>
    </source>
</evidence>
<evidence type="ECO:0000256" key="5">
    <source>
        <dbReference type="ARBA" id="ARBA00022840"/>
    </source>
</evidence>
<comment type="subcellular location">
    <subcellularLocation>
        <location evidence="9">Cytoplasm</location>
    </subcellularLocation>
</comment>
<comment type="catalytic activity">
    <reaction evidence="8 9">
        <text>tRNA(Arg) + L-arginine + ATP = L-arginyl-tRNA(Arg) + AMP + diphosphate</text>
        <dbReference type="Rhea" id="RHEA:20301"/>
        <dbReference type="Rhea" id="RHEA-COMP:9658"/>
        <dbReference type="Rhea" id="RHEA-COMP:9673"/>
        <dbReference type="ChEBI" id="CHEBI:30616"/>
        <dbReference type="ChEBI" id="CHEBI:32682"/>
        <dbReference type="ChEBI" id="CHEBI:33019"/>
        <dbReference type="ChEBI" id="CHEBI:78442"/>
        <dbReference type="ChEBI" id="CHEBI:78513"/>
        <dbReference type="ChEBI" id="CHEBI:456215"/>
        <dbReference type="EC" id="6.1.1.19"/>
    </reaction>
</comment>
<accession>A0ABU9VMA0</accession>
<evidence type="ECO:0000256" key="6">
    <source>
        <dbReference type="ARBA" id="ARBA00022917"/>
    </source>
</evidence>
<reference evidence="13 14" key="1">
    <citation type="submission" date="2024-03" db="EMBL/GenBank/DDBJ databases">
        <title>Bacilli Hybrid Assemblies.</title>
        <authorList>
            <person name="Kovac J."/>
        </authorList>
    </citation>
    <scope>NUCLEOTIDE SEQUENCE [LARGE SCALE GENOMIC DNA]</scope>
    <source>
        <strain evidence="13 14">FSL R7-0666</strain>
    </source>
</reference>
<proteinExistence type="inferred from homology"/>
<dbReference type="SUPFAM" id="SSF47323">
    <property type="entry name" value="Anticodon-binding domain of a subclass of class I aminoacyl-tRNA synthetases"/>
    <property type="match status" value="1"/>
</dbReference>
<gene>
    <name evidence="9 13" type="primary">argS</name>
    <name evidence="13" type="ORF">MKY91_17915</name>
</gene>
<evidence type="ECO:0000256" key="1">
    <source>
        <dbReference type="ARBA" id="ARBA00005594"/>
    </source>
</evidence>
<comment type="caution">
    <text evidence="13">The sequence shown here is derived from an EMBL/GenBank/DDBJ whole genome shotgun (WGS) entry which is preliminary data.</text>
</comment>
<comment type="similarity">
    <text evidence="1 9 10">Belongs to the class-I aminoacyl-tRNA synthetase family.</text>
</comment>
<feature type="domain" description="DALR anticodon binding" evidence="11">
    <location>
        <begin position="437"/>
        <end position="556"/>
    </location>
</feature>
<keyword evidence="7 9" id="KW-0030">Aminoacyl-tRNA synthetase</keyword>
<evidence type="ECO:0000256" key="8">
    <source>
        <dbReference type="ARBA" id="ARBA00049339"/>
    </source>
</evidence>
<evidence type="ECO:0000256" key="10">
    <source>
        <dbReference type="RuleBase" id="RU363038"/>
    </source>
</evidence>
<dbReference type="CDD" id="cd00671">
    <property type="entry name" value="ArgRS_core"/>
    <property type="match status" value="1"/>
</dbReference>
<keyword evidence="3 9" id="KW-0436">Ligase</keyword>
<evidence type="ECO:0000256" key="9">
    <source>
        <dbReference type="HAMAP-Rule" id="MF_00123"/>
    </source>
</evidence>
<dbReference type="SUPFAM" id="SSF55190">
    <property type="entry name" value="Arginyl-tRNA synthetase (ArgRS), N-terminal 'additional' domain"/>
    <property type="match status" value="1"/>
</dbReference>
<dbReference type="Pfam" id="PF03485">
    <property type="entry name" value="Arg_tRNA_synt_N"/>
    <property type="match status" value="1"/>
</dbReference>
<dbReference type="GO" id="GO:0004814">
    <property type="term" value="F:arginine-tRNA ligase activity"/>
    <property type="evidence" value="ECO:0007669"/>
    <property type="project" value="UniProtKB-EC"/>
</dbReference>
<dbReference type="Pfam" id="PF00750">
    <property type="entry name" value="tRNA-synt_1d"/>
    <property type="match status" value="1"/>
</dbReference>
<keyword evidence="6 9" id="KW-0648">Protein biosynthesis</keyword>
<comment type="subunit">
    <text evidence="9">Monomer.</text>
</comment>
<dbReference type="InterPro" id="IPR001278">
    <property type="entry name" value="Arg-tRNA-ligase"/>
</dbReference>
<dbReference type="InterPro" id="IPR001412">
    <property type="entry name" value="aa-tRNA-synth_I_CS"/>
</dbReference>
<dbReference type="SMART" id="SM01016">
    <property type="entry name" value="Arg_tRNA_synt_N"/>
    <property type="match status" value="1"/>
</dbReference>
<evidence type="ECO:0000256" key="2">
    <source>
        <dbReference type="ARBA" id="ARBA00022490"/>
    </source>
</evidence>
<dbReference type="PANTHER" id="PTHR11956:SF5">
    <property type="entry name" value="ARGININE--TRNA LIGASE, CYTOPLASMIC"/>
    <property type="match status" value="1"/>
</dbReference>
<dbReference type="RefSeq" id="WP_343131646.1">
    <property type="nucleotide sequence ID" value="NZ_JBCITK010000001.1"/>
</dbReference>
<sequence>MNSVEQIKQLLKEELKTAIVESGLCEAQDVPDILLETPKEKSHGDYATNIAMQLARVAKKAPKQIAEQITERLNKEKASVSEINIAGPGFINFYMDNSFLRDVIKDVLSKPDTYGESDAGKGEKILVEYVSANPTGTLHLGHARGAAVGDAMCKIMEKAGYQMGREYYINDAGNQINNLAYSVEARYKQALGMDAEMPEDGYHGKDIIEMGQELATAEGDAYLKLADEERLKAFRTYGLNKALEKIKVDLADYRVEFDTWFSEMSLYESGVIDRTLDVLRKQDEIYEEDGATWLRTTKYGDDKDRVLIKKDGSYTYLLPDIAYHEDKFNRGYDRLIDMMGADHHGYIARMKAAVEALGYNREKLDIQITQMVSLVQGGEKVKMSKRTGKAVTLRELMEEVGLDATRYFFAMRSLDTQLEFDMDLAVSKSNENPVFYAQYAHARVCSMLRQGEELGLSYNLDTDLSPIDSEKEYELLKAIGDFPAVVADAAAKRTPHKVANYVHDLASALHSFYNAERVLDADAPEKSKARLALMKSTQITLQSALALLGVSAPEKM</sequence>
<dbReference type="EMBL" id="JBCITK010000001">
    <property type="protein sequence ID" value="MEN0645038.1"/>
    <property type="molecule type" value="Genomic_DNA"/>
</dbReference>
<dbReference type="EC" id="6.1.1.19" evidence="9"/>
<dbReference type="SUPFAM" id="SSF52374">
    <property type="entry name" value="Nucleotidylyl transferase"/>
    <property type="match status" value="1"/>
</dbReference>
<dbReference type="PANTHER" id="PTHR11956">
    <property type="entry name" value="ARGINYL-TRNA SYNTHETASE"/>
    <property type="match status" value="1"/>
</dbReference>
<evidence type="ECO:0000256" key="3">
    <source>
        <dbReference type="ARBA" id="ARBA00022598"/>
    </source>
</evidence>
<evidence type="ECO:0000256" key="4">
    <source>
        <dbReference type="ARBA" id="ARBA00022741"/>
    </source>
</evidence>
<dbReference type="InterPro" id="IPR008909">
    <property type="entry name" value="DALR_anticod-bd"/>
</dbReference>
<dbReference type="InterPro" id="IPR014729">
    <property type="entry name" value="Rossmann-like_a/b/a_fold"/>
</dbReference>
<dbReference type="Gene3D" id="3.40.50.620">
    <property type="entry name" value="HUPs"/>
    <property type="match status" value="1"/>
</dbReference>
<keyword evidence="5 9" id="KW-0067">ATP-binding</keyword>